<dbReference type="PANTHER" id="PTHR43280:SF28">
    <property type="entry name" value="HTH-TYPE TRANSCRIPTIONAL ACTIVATOR RHAS"/>
    <property type="match status" value="1"/>
</dbReference>
<dbReference type="PANTHER" id="PTHR43280">
    <property type="entry name" value="ARAC-FAMILY TRANSCRIPTIONAL REGULATOR"/>
    <property type="match status" value="1"/>
</dbReference>
<dbReference type="PRINTS" id="PR00032">
    <property type="entry name" value="HTHARAC"/>
</dbReference>
<dbReference type="Gene3D" id="1.10.10.60">
    <property type="entry name" value="Homeodomain-like"/>
    <property type="match status" value="2"/>
</dbReference>
<reference evidence="5 6" key="1">
    <citation type="submission" date="2020-08" db="EMBL/GenBank/DDBJ databases">
        <title>Draft genome sequencing of an Anaerocolumna strain isolated from anoxic soil subjected to BSD treatment.</title>
        <authorList>
            <person name="Uek A."/>
            <person name="Tonouchi A."/>
        </authorList>
    </citation>
    <scope>NUCLEOTIDE SEQUENCE [LARGE SCALE GENOMIC DNA]</scope>
    <source>
        <strain evidence="5 6">CTTW</strain>
    </source>
</reference>
<sequence length="285" mass="34426">MDYSYLSPYIRVAMDSIICPPWYLAPRDIFDYELLYIKEGHVKITIEEENYEGRPGDIFLFKPRQKHSIKIIGEVPLRQPHLHFDLVYQEDSPQVKVSFKAYEQMTGEERRYFRENKLLELPNKLSVRNLSYFEEMLFEIIEEFQDRMPFYEISIKGLFIKLWTYILREYHYGNDKVINCRMDDLKHIREYIRVHAEEELSLVQLAENFHISKYHLIRLFKKTFGDTPMHYHCLLRIEKAKEKIQFTNFSLMDIATMVGFENINTFSRAFRKIEGVPPSFYRGRK</sequence>
<dbReference type="InterPro" id="IPR014710">
    <property type="entry name" value="RmlC-like_jellyroll"/>
</dbReference>
<reference evidence="5 6" key="2">
    <citation type="submission" date="2020-08" db="EMBL/GenBank/DDBJ databases">
        <authorList>
            <person name="Ueki A."/>
            <person name="Tonouchi A."/>
        </authorList>
    </citation>
    <scope>NUCLEOTIDE SEQUENCE [LARGE SCALE GENOMIC DNA]</scope>
    <source>
        <strain evidence="5 6">CTTW</strain>
    </source>
</reference>
<gene>
    <name evidence="5" type="primary">ybfI</name>
    <name evidence="5" type="ORF">bsdcttw_21710</name>
</gene>
<dbReference type="PROSITE" id="PS01124">
    <property type="entry name" value="HTH_ARAC_FAMILY_2"/>
    <property type="match status" value="1"/>
</dbReference>
<dbReference type="GO" id="GO:0043565">
    <property type="term" value="F:sequence-specific DNA binding"/>
    <property type="evidence" value="ECO:0007669"/>
    <property type="project" value="InterPro"/>
</dbReference>
<dbReference type="InterPro" id="IPR018062">
    <property type="entry name" value="HTH_AraC-typ_CS"/>
</dbReference>
<organism evidence="5 6">
    <name type="scientific">Anaerocolumna chitinilytica</name>
    <dbReference type="NCBI Taxonomy" id="1727145"/>
    <lineage>
        <taxon>Bacteria</taxon>
        <taxon>Bacillati</taxon>
        <taxon>Bacillota</taxon>
        <taxon>Clostridia</taxon>
        <taxon>Lachnospirales</taxon>
        <taxon>Lachnospiraceae</taxon>
        <taxon>Anaerocolumna</taxon>
    </lineage>
</organism>
<keyword evidence="2" id="KW-0238">DNA-binding</keyword>
<dbReference type="SUPFAM" id="SSF46689">
    <property type="entry name" value="Homeodomain-like"/>
    <property type="match status" value="2"/>
</dbReference>
<keyword evidence="1" id="KW-0805">Transcription regulation</keyword>
<dbReference type="InterPro" id="IPR018060">
    <property type="entry name" value="HTH_AraC"/>
</dbReference>
<dbReference type="InterPro" id="IPR009057">
    <property type="entry name" value="Homeodomain-like_sf"/>
</dbReference>
<name>A0A7I8DL97_9FIRM</name>
<dbReference type="InterPro" id="IPR020449">
    <property type="entry name" value="Tscrpt_reg_AraC-type_HTH"/>
</dbReference>
<evidence type="ECO:0000256" key="3">
    <source>
        <dbReference type="ARBA" id="ARBA00023163"/>
    </source>
</evidence>
<evidence type="ECO:0000313" key="6">
    <source>
        <dbReference type="Proteomes" id="UP000515703"/>
    </source>
</evidence>
<evidence type="ECO:0000256" key="1">
    <source>
        <dbReference type="ARBA" id="ARBA00023015"/>
    </source>
</evidence>
<keyword evidence="3" id="KW-0804">Transcription</keyword>
<evidence type="ECO:0000256" key="2">
    <source>
        <dbReference type="ARBA" id="ARBA00023125"/>
    </source>
</evidence>
<dbReference type="GO" id="GO:0003700">
    <property type="term" value="F:DNA-binding transcription factor activity"/>
    <property type="evidence" value="ECO:0007669"/>
    <property type="project" value="InterPro"/>
</dbReference>
<dbReference type="KEGG" id="acht:bsdcttw_21710"/>
<accession>A0A7I8DL97</accession>
<dbReference type="InterPro" id="IPR037923">
    <property type="entry name" value="HTH-like"/>
</dbReference>
<evidence type="ECO:0000259" key="4">
    <source>
        <dbReference type="PROSITE" id="PS01124"/>
    </source>
</evidence>
<feature type="domain" description="HTH araC/xylS-type" evidence="4">
    <location>
        <begin position="186"/>
        <end position="284"/>
    </location>
</feature>
<dbReference type="InterPro" id="IPR003313">
    <property type="entry name" value="AraC-bd"/>
</dbReference>
<dbReference type="RefSeq" id="WP_185259408.1">
    <property type="nucleotide sequence ID" value="NZ_AP023368.1"/>
</dbReference>
<dbReference type="SUPFAM" id="SSF51215">
    <property type="entry name" value="Regulatory protein AraC"/>
    <property type="match status" value="1"/>
</dbReference>
<dbReference type="EMBL" id="AP023368">
    <property type="protein sequence ID" value="BCJ99130.1"/>
    <property type="molecule type" value="Genomic_DNA"/>
</dbReference>
<evidence type="ECO:0000313" key="5">
    <source>
        <dbReference type="EMBL" id="BCJ99130.1"/>
    </source>
</evidence>
<dbReference type="SMART" id="SM00342">
    <property type="entry name" value="HTH_ARAC"/>
    <property type="match status" value="1"/>
</dbReference>
<dbReference type="Pfam" id="PF12833">
    <property type="entry name" value="HTH_18"/>
    <property type="match status" value="1"/>
</dbReference>
<dbReference type="Pfam" id="PF02311">
    <property type="entry name" value="AraC_binding"/>
    <property type="match status" value="1"/>
</dbReference>
<dbReference type="AlphaFoldDB" id="A0A7I8DL97"/>
<protein>
    <submittedName>
        <fullName evidence="5">Putative HTH-type transcriptional regulator YbfI</fullName>
    </submittedName>
</protein>
<proteinExistence type="predicted"/>
<keyword evidence="6" id="KW-1185">Reference proteome</keyword>
<dbReference type="Gene3D" id="2.60.120.10">
    <property type="entry name" value="Jelly Rolls"/>
    <property type="match status" value="1"/>
</dbReference>
<dbReference type="PROSITE" id="PS00041">
    <property type="entry name" value="HTH_ARAC_FAMILY_1"/>
    <property type="match status" value="1"/>
</dbReference>
<dbReference type="Proteomes" id="UP000515703">
    <property type="component" value="Chromosome"/>
</dbReference>